<dbReference type="HOGENOM" id="CLU_170883_2_0_0"/>
<geneLocation type="plasmid" evidence="1 2">
    <name>pILYOP01</name>
</geneLocation>
<organism evidence="1 2">
    <name type="scientific">Ilyobacter polytropus (strain ATCC 51220 / DSM 2926 / LMG 16218 / CuHBu1)</name>
    <dbReference type="NCBI Taxonomy" id="572544"/>
    <lineage>
        <taxon>Bacteria</taxon>
        <taxon>Fusobacteriati</taxon>
        <taxon>Fusobacteriota</taxon>
        <taxon>Fusobacteriia</taxon>
        <taxon>Fusobacteriales</taxon>
        <taxon>Fusobacteriaceae</taxon>
        <taxon>Ilyobacter</taxon>
    </lineage>
</organism>
<dbReference type="AlphaFoldDB" id="E3HBK7"/>
<sequence length="98" mass="10814">MTEITTGMTMNLNATGTDRVIQNCSNLLGTVLGELILGRYLGVSRDLVDKPIDQVKGEYSSAIVTMLEEYEPVTVEDIEFEYDVDGKITPKVVISINE</sequence>
<dbReference type="Proteomes" id="UP000006875">
    <property type="component" value="Plasmid pILYOP01"/>
</dbReference>
<evidence type="ECO:0008006" key="3">
    <source>
        <dbReference type="Google" id="ProtNLM"/>
    </source>
</evidence>
<evidence type="ECO:0000313" key="2">
    <source>
        <dbReference type="Proteomes" id="UP000006875"/>
    </source>
</evidence>
<dbReference type="SUPFAM" id="SSF160719">
    <property type="entry name" value="gpW/gp25-like"/>
    <property type="match status" value="1"/>
</dbReference>
<keyword evidence="2" id="KW-1185">Reference proteome</keyword>
<keyword evidence="1" id="KW-0614">Plasmid</keyword>
<name>E3HBK7_ILYPC</name>
<gene>
    <name evidence="1" type="ordered locus">Ilyop_1932</name>
</gene>
<dbReference type="EMBL" id="CP002282">
    <property type="protein sequence ID" value="ADO83703.1"/>
    <property type="molecule type" value="Genomic_DNA"/>
</dbReference>
<dbReference type="RefSeq" id="WP_013388365.1">
    <property type="nucleotide sequence ID" value="NC_014633.1"/>
</dbReference>
<proteinExistence type="predicted"/>
<protein>
    <recommendedName>
        <fullName evidence="3">GPW/gp25 family protein</fullName>
    </recommendedName>
</protein>
<reference evidence="1 2" key="1">
    <citation type="journal article" date="2010" name="Stand. Genomic Sci.">
        <title>Complete genome sequence of Ilyobacter polytropus type strain (CuHbu1).</title>
        <authorList>
            <person name="Sikorski J."/>
            <person name="Chertkov O."/>
            <person name="Lapidus A."/>
            <person name="Nolan M."/>
            <person name="Lucas S."/>
            <person name="Del Rio T.G."/>
            <person name="Tice H."/>
            <person name="Cheng J.F."/>
            <person name="Tapia R."/>
            <person name="Han C."/>
            <person name="Goodwin L."/>
            <person name="Pitluck S."/>
            <person name="Liolios K."/>
            <person name="Ivanova N."/>
            <person name="Mavromatis K."/>
            <person name="Mikhailova N."/>
            <person name="Pati A."/>
            <person name="Chen A."/>
            <person name="Palaniappan K."/>
            <person name="Land M."/>
            <person name="Hauser L."/>
            <person name="Chang Y.J."/>
            <person name="Jeffries C.D."/>
            <person name="Brambilla E."/>
            <person name="Yasawong M."/>
            <person name="Rohde M."/>
            <person name="Pukall R."/>
            <person name="Spring S."/>
            <person name="Goker M."/>
            <person name="Woyke T."/>
            <person name="Bristow J."/>
            <person name="Eisen J.A."/>
            <person name="Markowitz V."/>
            <person name="Hugenholtz P."/>
            <person name="Kyrpides N.C."/>
            <person name="Klenk H.P."/>
        </authorList>
    </citation>
    <scope>NUCLEOTIDE SEQUENCE [LARGE SCALE GENOMIC DNA]</scope>
    <source>
        <strain evidence="2">ATCC 51220 / DSM 2926 / LMG 16218 / CuHBu1</strain>
        <plasmid evidence="2">pILYOP01</plasmid>
    </source>
</reference>
<dbReference type="KEGG" id="ipo:Ilyop_1932"/>
<dbReference type="Gene3D" id="3.10.450.40">
    <property type="match status" value="1"/>
</dbReference>
<evidence type="ECO:0000313" key="1">
    <source>
        <dbReference type="EMBL" id="ADO83703.1"/>
    </source>
</evidence>
<accession>E3HBK7</accession>